<evidence type="ECO:0000313" key="1">
    <source>
        <dbReference type="EMBL" id="QKW52040.1"/>
    </source>
</evidence>
<accession>A0A7H8NC12</accession>
<dbReference type="AlphaFoldDB" id="A0A7H8NC12"/>
<dbReference type="Proteomes" id="UP000509303">
    <property type="component" value="Chromosome"/>
</dbReference>
<keyword evidence="2" id="KW-1185">Reference proteome</keyword>
<evidence type="ECO:0008006" key="3">
    <source>
        <dbReference type="Google" id="ProtNLM"/>
    </source>
</evidence>
<proteinExistence type="predicted"/>
<protein>
    <recommendedName>
        <fullName evidence="3">Solute-binding protein</fullName>
    </recommendedName>
</protein>
<organism evidence="1 2">
    <name type="scientific">Streptomyces buecherae</name>
    <dbReference type="NCBI Taxonomy" id="2763006"/>
    <lineage>
        <taxon>Bacteria</taxon>
        <taxon>Bacillati</taxon>
        <taxon>Actinomycetota</taxon>
        <taxon>Actinomycetes</taxon>
        <taxon>Kitasatosporales</taxon>
        <taxon>Streptomycetaceae</taxon>
        <taxon>Streptomyces</taxon>
    </lineage>
</organism>
<dbReference type="EMBL" id="CP054929">
    <property type="protein sequence ID" value="QKW52040.1"/>
    <property type="molecule type" value="Genomic_DNA"/>
</dbReference>
<sequence length="364" mass="38564">MKRILGIVLAFALIGGVITAVVLGRDDSEASGTTTVRGVIGSEKAEFFNDPEVIDALAEQGFAVETESSGSWDMQGLDLKGQDFAFPGSSSPARAVSRAHHVGGAPLRPFYSPLVVLARRPAARTLAANGYVKLTGPAGREGSGTLRMAPFLKAAGKDTTWQELKGGGEYAELKGTLSIASTDPLASNSGALYLATAAYVANDNQTVNDARGIAAVTPLTRKLTAAQGSQKVNSEDLFDDFNTGVGTPLVFAYESQIAALLIRGDTVDDLVVLYPDTTVFSDHSLVPLTERGRKFGELLKADPTLRKLAVRHGFRPEGGTSEFAAATAKHGTYLRQKVTGTVEQAKVPTPEVMREIARRSRAQK</sequence>
<reference evidence="1 2" key="1">
    <citation type="submission" date="2020-06" db="EMBL/GenBank/DDBJ databases">
        <title>Genome mining for natural products.</title>
        <authorList>
            <person name="Zhang B."/>
            <person name="Shi J."/>
            <person name="Ge H."/>
        </authorList>
    </citation>
    <scope>NUCLEOTIDE SEQUENCE [LARGE SCALE GENOMIC DNA]</scope>
    <source>
        <strain evidence="1 2">NA00687</strain>
    </source>
</reference>
<dbReference type="RefSeq" id="WP_176163746.1">
    <property type="nucleotide sequence ID" value="NZ_CP054929.1"/>
</dbReference>
<name>A0A7H8NC12_9ACTN</name>
<gene>
    <name evidence="1" type="ORF">HUT08_23750</name>
</gene>
<evidence type="ECO:0000313" key="2">
    <source>
        <dbReference type="Proteomes" id="UP000509303"/>
    </source>
</evidence>